<accession>A0AAE3M9M4</accession>
<dbReference type="AlphaFoldDB" id="A0AAE3M9M4"/>
<gene>
    <name evidence="1" type="ORF">OM075_24835</name>
</gene>
<organism evidence="1 2">
    <name type="scientific">Plebeiibacterium sediminum</name>
    <dbReference type="NCBI Taxonomy" id="2992112"/>
    <lineage>
        <taxon>Bacteria</taxon>
        <taxon>Pseudomonadati</taxon>
        <taxon>Bacteroidota</taxon>
        <taxon>Bacteroidia</taxon>
        <taxon>Marinilabiliales</taxon>
        <taxon>Marinilabiliaceae</taxon>
        <taxon>Plebeiibacterium</taxon>
    </lineage>
</organism>
<proteinExistence type="predicted"/>
<keyword evidence="2" id="KW-1185">Reference proteome</keyword>
<comment type="caution">
    <text evidence="1">The sequence shown here is derived from an EMBL/GenBank/DDBJ whole genome shotgun (WGS) entry which is preliminary data.</text>
</comment>
<dbReference type="RefSeq" id="WP_301193254.1">
    <property type="nucleotide sequence ID" value="NZ_JAPDPJ010000170.1"/>
</dbReference>
<dbReference type="EMBL" id="JAPDPJ010000170">
    <property type="protein sequence ID" value="MCW3789709.1"/>
    <property type="molecule type" value="Genomic_DNA"/>
</dbReference>
<dbReference type="Gene3D" id="4.10.860.10">
    <property type="entry name" value="UVR domain"/>
    <property type="match status" value="1"/>
</dbReference>
<dbReference type="Gene3D" id="3.40.50.1460">
    <property type="match status" value="1"/>
</dbReference>
<dbReference type="Proteomes" id="UP001209229">
    <property type="component" value="Unassembled WGS sequence"/>
</dbReference>
<dbReference type="SUPFAM" id="SSF52129">
    <property type="entry name" value="Caspase-like"/>
    <property type="match status" value="1"/>
</dbReference>
<name>A0AAE3M9M4_9BACT</name>
<reference evidence="1" key="1">
    <citation type="submission" date="2022-10" db="EMBL/GenBank/DDBJ databases">
        <authorList>
            <person name="Yu W.X."/>
        </authorList>
    </citation>
    <scope>NUCLEOTIDE SEQUENCE</scope>
    <source>
        <strain evidence="1">AAT</strain>
    </source>
</reference>
<sequence length="479" mass="55372">MKSNRILAISINNYDDSELDKINNCKTDIDNLLKILTEKYTFDDIEYLHEKNDTNRKVLFNKLNEYFINANESDNILLLYAGHGQYNEFLKTAYWQPSDADNHDASTWFNLNDLMTFLKASKAFHISVISDSCFSGAMFESPQRGGGTQAFDYKKSRLGLSSGSLEKVSDGSKGELSPFARTLSEVLLENKLNEFPFIQLGTEVISKFSEQTKQTPMFAPLVNIGHAGGSFVFKLKKDINSKEEILDKNLFLKEQMEGLFVTIPDNHISLIDEYSNHILKKIDAVKAQEFELAASYRKQEKDLKEYLHNLVPDYIESLCCSITLNENETEFLQNISQQVTSYEETRGINEGSISEFIEQKDIPEELQKIYSTAKIIHSISNFFPENRINPAYEIFDKFKMRFLEAYSNDVIYMFKLISKISSLVKSEWLEAKTNKLKELIISIYQYEIDLVSRSFYDELEKAIDKKQIELKLLNWIKNK</sequence>
<evidence type="ECO:0000313" key="1">
    <source>
        <dbReference type="EMBL" id="MCW3789709.1"/>
    </source>
</evidence>
<evidence type="ECO:0000313" key="2">
    <source>
        <dbReference type="Proteomes" id="UP001209229"/>
    </source>
</evidence>
<protein>
    <submittedName>
        <fullName evidence="1">Caspase family protein</fullName>
    </submittedName>
</protein>
<dbReference type="InterPro" id="IPR029030">
    <property type="entry name" value="Caspase-like_dom_sf"/>
</dbReference>